<dbReference type="AlphaFoldDB" id="A0A2T5FVI1"/>
<evidence type="ECO:0000313" key="3">
    <source>
        <dbReference type="EMBL" id="PTQ09447.1"/>
    </source>
</evidence>
<feature type="transmembrane region" description="Helical" evidence="1">
    <location>
        <begin position="62"/>
        <end position="80"/>
    </location>
</feature>
<evidence type="ECO:0000259" key="2">
    <source>
        <dbReference type="Pfam" id="PF13559"/>
    </source>
</evidence>
<organism evidence="3 4">
    <name type="scientific">Sphingomonas oleivorans</name>
    <dbReference type="NCBI Taxonomy" id="1735121"/>
    <lineage>
        <taxon>Bacteria</taxon>
        <taxon>Pseudomonadati</taxon>
        <taxon>Pseudomonadota</taxon>
        <taxon>Alphaproteobacteria</taxon>
        <taxon>Sphingomonadales</taxon>
        <taxon>Sphingomonadaceae</taxon>
        <taxon>Sphingomonas</taxon>
    </lineage>
</organism>
<keyword evidence="1" id="KW-1133">Transmembrane helix</keyword>
<comment type="caution">
    <text evidence="3">The sequence shown here is derived from an EMBL/GenBank/DDBJ whole genome shotgun (WGS) entry which is preliminary data.</text>
</comment>
<sequence>MGPHIEGDAFAAAHERLRSDSAIQFDLPKWAPPPQPEWMAAVGRALKAIFRVLGPYAPYLRYLLWAAIGCILLYLLWRLYRAYGHLLRLRAPSAETAEEEIDWRPEAAPARALLREADRLAADGRFAEAVHLLLQRSIEDIERHRPRLVRPAFTSRDIAAAAALPVAARATFATLARTVERSLFGRRVVDAADWQACRTAYEEFAFPGLWR</sequence>
<accession>A0A2T5FVI1</accession>
<keyword evidence="1" id="KW-0812">Transmembrane</keyword>
<evidence type="ECO:0000313" key="4">
    <source>
        <dbReference type="Proteomes" id="UP000244162"/>
    </source>
</evidence>
<dbReference type="Proteomes" id="UP000244162">
    <property type="component" value="Unassembled WGS sequence"/>
</dbReference>
<proteinExistence type="predicted"/>
<dbReference type="EMBL" id="NWBU01000011">
    <property type="protein sequence ID" value="PTQ09447.1"/>
    <property type="molecule type" value="Genomic_DNA"/>
</dbReference>
<gene>
    <name evidence="3" type="ORF">CLG96_14665</name>
</gene>
<feature type="domain" description="Protein-glutamine gamma-glutamyltransferase-like C-terminal" evidence="2">
    <location>
        <begin position="135"/>
        <end position="202"/>
    </location>
</feature>
<keyword evidence="1" id="KW-0472">Membrane</keyword>
<protein>
    <recommendedName>
        <fullName evidence="2">Protein-glutamine gamma-glutamyltransferase-like C-terminal domain-containing protein</fullName>
    </recommendedName>
</protein>
<keyword evidence="4" id="KW-1185">Reference proteome</keyword>
<name>A0A2T5FVI1_9SPHN</name>
<dbReference type="Pfam" id="PF13559">
    <property type="entry name" value="DUF4129"/>
    <property type="match status" value="1"/>
</dbReference>
<reference evidence="3 4" key="1">
    <citation type="submission" date="2017-09" db="EMBL/GenBank/DDBJ databases">
        <title>Sphingomonas panjinensis sp.nov., isolated from oil-contaminated soil.</title>
        <authorList>
            <person name="Wang L."/>
            <person name="Chen L."/>
        </authorList>
    </citation>
    <scope>NUCLEOTIDE SEQUENCE [LARGE SCALE GENOMIC DNA]</scope>
    <source>
        <strain evidence="3 4">FW-11</strain>
    </source>
</reference>
<dbReference type="InterPro" id="IPR025403">
    <property type="entry name" value="TgpA-like_C"/>
</dbReference>
<evidence type="ECO:0000256" key="1">
    <source>
        <dbReference type="SAM" id="Phobius"/>
    </source>
</evidence>